<dbReference type="RefSeq" id="WP_101534078.1">
    <property type="nucleotide sequence ID" value="NZ_PKUQ01000022.1"/>
</dbReference>
<feature type="coiled-coil region" evidence="1">
    <location>
        <begin position="26"/>
        <end position="53"/>
    </location>
</feature>
<comment type="caution">
    <text evidence="2">The sequence shown here is derived from an EMBL/GenBank/DDBJ whole genome shotgun (WGS) entry which is preliminary data.</text>
</comment>
<gene>
    <name evidence="2" type="ORF">C0081_12060</name>
</gene>
<evidence type="ECO:0000313" key="3">
    <source>
        <dbReference type="Proteomes" id="UP000234881"/>
    </source>
</evidence>
<dbReference type="EMBL" id="PKUQ01000022">
    <property type="protein sequence ID" value="PLW76790.1"/>
    <property type="molecule type" value="Genomic_DNA"/>
</dbReference>
<sequence>MLEWIIGALLGFLGEFLRGLYQDRVANSALREAGELKAQNDALKEQLKVKDQAQTIKEKTDAQDDFGALIDGL</sequence>
<keyword evidence="3" id="KW-1185">Reference proteome</keyword>
<evidence type="ECO:0000313" key="2">
    <source>
        <dbReference type="EMBL" id="PLW76790.1"/>
    </source>
</evidence>
<protein>
    <submittedName>
        <fullName evidence="2">Uncharacterized protein</fullName>
    </submittedName>
</protein>
<dbReference type="AlphaFoldDB" id="A0A2N5XQS3"/>
<keyword evidence="1" id="KW-0175">Coiled coil</keyword>
<evidence type="ECO:0000256" key="1">
    <source>
        <dbReference type="SAM" id="Coils"/>
    </source>
</evidence>
<dbReference type="Proteomes" id="UP000234881">
    <property type="component" value="Unassembled WGS sequence"/>
</dbReference>
<organism evidence="2 3">
    <name type="scientific">Cohaesibacter celericrescens</name>
    <dbReference type="NCBI Taxonomy" id="2067669"/>
    <lineage>
        <taxon>Bacteria</taxon>
        <taxon>Pseudomonadati</taxon>
        <taxon>Pseudomonadota</taxon>
        <taxon>Alphaproteobacteria</taxon>
        <taxon>Hyphomicrobiales</taxon>
        <taxon>Cohaesibacteraceae</taxon>
    </lineage>
</organism>
<reference evidence="2 3" key="1">
    <citation type="submission" date="2018-01" db="EMBL/GenBank/DDBJ databases">
        <title>The draft genome sequence of Cohaesibacter sp. H1304.</title>
        <authorList>
            <person name="Wang N.-N."/>
            <person name="Du Z.-J."/>
        </authorList>
    </citation>
    <scope>NUCLEOTIDE SEQUENCE [LARGE SCALE GENOMIC DNA]</scope>
    <source>
        <strain evidence="2 3">H1304</strain>
    </source>
</reference>
<accession>A0A2N5XQS3</accession>
<name>A0A2N5XQS3_9HYPH</name>
<proteinExistence type="predicted"/>